<dbReference type="STRING" id="92696.A0A4R0RNL5"/>
<feature type="region of interest" description="Disordered" evidence="5">
    <location>
        <begin position="939"/>
        <end position="962"/>
    </location>
</feature>
<dbReference type="PROSITE" id="PS50186">
    <property type="entry name" value="DEP"/>
    <property type="match status" value="1"/>
</dbReference>
<dbReference type="InterPro" id="IPR048255">
    <property type="entry name" value="IML1_N"/>
</dbReference>
<name>A0A4R0RNL5_9APHY</name>
<accession>A0A4R0RNL5</accession>
<feature type="compositionally biased region" description="Low complexity" evidence="5">
    <location>
        <begin position="707"/>
        <end position="733"/>
    </location>
</feature>
<dbReference type="CDD" id="cd04449">
    <property type="entry name" value="DEP_DEPDC5-like"/>
    <property type="match status" value="1"/>
</dbReference>
<dbReference type="Pfam" id="PF00610">
    <property type="entry name" value="DEP"/>
    <property type="match status" value="1"/>
</dbReference>
<feature type="compositionally biased region" description="Polar residues" evidence="5">
    <location>
        <begin position="945"/>
        <end position="957"/>
    </location>
</feature>
<comment type="similarity">
    <text evidence="2">Belongs to the IML1 family.</text>
</comment>
<dbReference type="PANTHER" id="PTHR13179">
    <property type="entry name" value="DEP DOMAIN CONTAINING PROTEIN 5"/>
    <property type="match status" value="1"/>
</dbReference>
<dbReference type="GO" id="GO:1904262">
    <property type="term" value="P:negative regulation of TORC1 signaling"/>
    <property type="evidence" value="ECO:0007669"/>
    <property type="project" value="TreeGrafter"/>
</dbReference>
<feature type="region of interest" description="Disordered" evidence="5">
    <location>
        <begin position="754"/>
        <end position="789"/>
    </location>
</feature>
<dbReference type="GO" id="GO:1990130">
    <property type="term" value="C:GATOR1 complex"/>
    <property type="evidence" value="ECO:0007669"/>
    <property type="project" value="TreeGrafter"/>
</dbReference>
<dbReference type="OrthoDB" id="39497at2759"/>
<feature type="region of interest" description="Disordered" evidence="5">
    <location>
        <begin position="638"/>
        <end position="733"/>
    </location>
</feature>
<feature type="compositionally biased region" description="Polar residues" evidence="5">
    <location>
        <begin position="1"/>
        <end position="11"/>
    </location>
</feature>
<proteinExistence type="inferred from homology"/>
<dbReference type="InterPro" id="IPR045838">
    <property type="entry name" value="DEPDC5_CTD"/>
</dbReference>
<comment type="subcellular location">
    <subcellularLocation>
        <location evidence="1">Vacuole membrane</location>
        <topology evidence="1">Peripheral membrane protein</topology>
    </subcellularLocation>
</comment>
<dbReference type="PANTHER" id="PTHR13179:SF8">
    <property type="entry name" value="GATOR COMPLEX PROTEIN DEPDC5"/>
    <property type="match status" value="1"/>
</dbReference>
<dbReference type="GO" id="GO:0010508">
    <property type="term" value="P:positive regulation of autophagy"/>
    <property type="evidence" value="ECO:0007669"/>
    <property type="project" value="TreeGrafter"/>
</dbReference>
<dbReference type="Pfam" id="PF19418">
    <property type="entry name" value="DEPDC5_CTD"/>
    <property type="match status" value="1"/>
</dbReference>
<feature type="compositionally biased region" description="Low complexity" evidence="5">
    <location>
        <begin position="566"/>
        <end position="581"/>
    </location>
</feature>
<organism evidence="7 8">
    <name type="scientific">Steccherinum ochraceum</name>
    <dbReference type="NCBI Taxonomy" id="92696"/>
    <lineage>
        <taxon>Eukaryota</taxon>
        <taxon>Fungi</taxon>
        <taxon>Dikarya</taxon>
        <taxon>Basidiomycota</taxon>
        <taxon>Agaricomycotina</taxon>
        <taxon>Agaricomycetes</taxon>
        <taxon>Polyporales</taxon>
        <taxon>Steccherinaceae</taxon>
        <taxon>Steccherinum</taxon>
    </lineage>
</organism>
<feature type="compositionally biased region" description="Polar residues" evidence="5">
    <location>
        <begin position="20"/>
        <end position="31"/>
    </location>
</feature>
<dbReference type="Gene3D" id="1.10.10.10">
    <property type="entry name" value="Winged helix-like DNA-binding domain superfamily/Winged helix DNA-binding domain"/>
    <property type="match status" value="1"/>
</dbReference>
<dbReference type="GO" id="GO:0035556">
    <property type="term" value="P:intracellular signal transduction"/>
    <property type="evidence" value="ECO:0007669"/>
    <property type="project" value="InterPro"/>
</dbReference>
<evidence type="ECO:0000256" key="1">
    <source>
        <dbReference type="ARBA" id="ARBA00004148"/>
    </source>
</evidence>
<dbReference type="GO" id="GO:0005774">
    <property type="term" value="C:vacuolar membrane"/>
    <property type="evidence" value="ECO:0007669"/>
    <property type="project" value="UniProtKB-SubCell"/>
</dbReference>
<evidence type="ECO:0000256" key="4">
    <source>
        <dbReference type="ARBA" id="ARBA00021881"/>
    </source>
</evidence>
<protein>
    <recommendedName>
        <fullName evidence="3">Vacuolar membrane-associated protein IML1</fullName>
    </recommendedName>
    <alternativeName>
        <fullName evidence="4">Vacuolar membrane-associated protein iml1</fullName>
    </alternativeName>
</protein>
<comment type="caution">
    <text evidence="7">The sequence shown here is derived from an EMBL/GenBank/DDBJ whole genome shotgun (WGS) entry which is preliminary data.</text>
</comment>
<feature type="domain" description="DEP" evidence="6">
    <location>
        <begin position="1178"/>
        <end position="1253"/>
    </location>
</feature>
<sequence length="1548" mass="172995">MSVSRSESQTPHLRGRRRSNTAQSLFKNPPQSATPLLVGDFKVLTTWVHDPKESTAITLNQSFWPGLTEGDLLQLSAPNAEQSSGFLFIVPRDEGVAKQQLQISVPRPVAEKFGLKNNGEVHLTKVDPEKWGADLIELVFQDQYLGRSEMWRLNSHLVGQCAYTHEEISFIGVIVAQVQAIYIGGKKVSTAHITSRTKLVYRSLSAKATIFIQVCRELWDFAGDGERYNEKIVHSFLPALLSKWRDAGTTHIVTIVLISRVYYDESEIEAAAGPLRLDDDRMWYKDFFKVITDLEVVHDWKPTLFKLKDTFWAFQRDILLAHHHHRATLNGPQPKPEYVKLIGRLSFAHEGPILEALNLGFHPTETHYIDRSLSLTGSSTIIITPGTGYFRVSKKLLRLTTTRMLDQGFAVDLVSLAKPPLHQSPIFAFQGIEPELKPDFAGKVGIRALDPLWGGDDGSGDSAIREKTTFWWEPFWLSVSFWDRQMDLPFRDDRFIARAKMPEIEMLGLLDHDVLSSIELPFLPDLRDPSSTPVPDGEGNDTLLRREADKFDADVFAIRQDAKPPAMARNSMASSGSGSMLSASFRSADNMKKNAPSRVIEVSRVPPIQESPRRVIVDLPVSEGSNFAEQLSVADVSGLSTSPSQSSMRSVRSSVSTASRAASTSTASPSRPPNTKSRFTPAWLFNTFTRSGLSQPQTSPVSASGHTTPGEGSDDTSSSTKTTARTTTSATLTPQIAIPKVQAPKPMAIKAKALGRTGSGRNWDDDLPNPHRGSLTRHSPVGTPPRDEPAFAKRWSGNLSGGLSMGSPLILVNPSKPLNNVPYTASSLARRWQHIFAKPLSKHEIKWKSMITPACLPLTVEYFPPSSELETSYDVFSYDFAVDPPEMRRSFLIKPPAITGNPGSEAVRRAWAMVVMRGMAALRLAQGFQFVLRPTNLPGLPDPEPTSSMRRSTSYVTDDTMDPKPAGAAEVLQSPYDPIYLSMSNEIHRISYSQDSIQVRRYVRRMPRSQPFDYKCLIWPKLGVGYTELVTSFVSHGLEDYRWNSLDMLVAGYENQSNESLRYWRTRFVVIPTDEVPQSNVSPAGEKLDEEEIRLMGMDKLAELFSKLRWLLPEDKGKAIPPVRFLTTDLGPIPSVLDESLVSQLDDIHAAGPLKKKMKSERDVADMSIPAIAKAMREEDGVPIKEHRWHGIKYPNTFVGADLVSWLVREFRDVSTREQATEWGSKLQEQGLFDHCRGAHGFLDGYYFYALRGEYIVPMTPRGGWFGVRTGRLVSGDETSNRAAITSSPVARASLSGRKAKKRLIMSQSMVIDIDPNKRSDQSEWVILHHDIIHNPATCFHFEFQWIGTTARCIDDLLRQWSRTIERYGLKLVESYVSQISDIRDRNPFQSCFPIPLALPPPAVADMDPTVAESITTTHFFESAILKKFGFVLDIEATDLYPAQVEVIYSYRRSAFAYSQWVHRSGVAFVQVMGGAEGFLFLTNRLMAPGKIGSSLKAQRPATAAEEIRVKLHAFCQDVPALRLFYNDELAQLHQQVSVLEEPPPLDL</sequence>
<feature type="region of interest" description="Disordered" evidence="5">
    <location>
        <begin position="1"/>
        <end position="31"/>
    </location>
</feature>
<evidence type="ECO:0000256" key="5">
    <source>
        <dbReference type="SAM" id="MobiDB-lite"/>
    </source>
</evidence>
<dbReference type="InterPro" id="IPR027244">
    <property type="entry name" value="IML1"/>
</dbReference>
<reference evidence="7 8" key="1">
    <citation type="submission" date="2018-11" db="EMBL/GenBank/DDBJ databases">
        <title>Genome assembly of Steccherinum ochraceum LE-BIN_3174, the white-rot fungus of the Steccherinaceae family (The Residual Polyporoid clade, Polyporales, Basidiomycota).</title>
        <authorList>
            <person name="Fedorova T.V."/>
            <person name="Glazunova O.A."/>
            <person name="Landesman E.O."/>
            <person name="Moiseenko K.V."/>
            <person name="Psurtseva N.V."/>
            <person name="Savinova O.S."/>
            <person name="Shakhova N.V."/>
            <person name="Tyazhelova T.V."/>
            <person name="Vasina D.V."/>
        </authorList>
    </citation>
    <scope>NUCLEOTIDE SEQUENCE [LARGE SCALE GENOMIC DNA]</scope>
    <source>
        <strain evidence="7 8">LE-BIN_3174</strain>
    </source>
</reference>
<dbReference type="EMBL" id="RWJN01000091">
    <property type="protein sequence ID" value="TCD67635.1"/>
    <property type="molecule type" value="Genomic_DNA"/>
</dbReference>
<evidence type="ECO:0000259" key="6">
    <source>
        <dbReference type="PROSITE" id="PS50186"/>
    </source>
</evidence>
<dbReference type="Proteomes" id="UP000292702">
    <property type="component" value="Unassembled WGS sequence"/>
</dbReference>
<dbReference type="SMART" id="SM00049">
    <property type="entry name" value="DEP"/>
    <property type="match status" value="1"/>
</dbReference>
<evidence type="ECO:0000256" key="3">
    <source>
        <dbReference type="ARBA" id="ARBA00018529"/>
    </source>
</evidence>
<feature type="compositionally biased region" description="Polar residues" evidence="5">
    <location>
        <begin position="686"/>
        <end position="706"/>
    </location>
</feature>
<dbReference type="InterPro" id="IPR000591">
    <property type="entry name" value="DEP_dom"/>
</dbReference>
<feature type="region of interest" description="Disordered" evidence="5">
    <location>
        <begin position="562"/>
        <end position="581"/>
    </location>
</feature>
<dbReference type="InterPro" id="IPR036390">
    <property type="entry name" value="WH_DNA-bd_sf"/>
</dbReference>
<keyword evidence="8" id="KW-1185">Reference proteome</keyword>
<dbReference type="InterPro" id="IPR036388">
    <property type="entry name" value="WH-like_DNA-bd_sf"/>
</dbReference>
<evidence type="ECO:0000313" key="8">
    <source>
        <dbReference type="Proteomes" id="UP000292702"/>
    </source>
</evidence>
<dbReference type="GO" id="GO:0005096">
    <property type="term" value="F:GTPase activator activity"/>
    <property type="evidence" value="ECO:0007669"/>
    <property type="project" value="InterPro"/>
</dbReference>
<evidence type="ECO:0000313" key="7">
    <source>
        <dbReference type="EMBL" id="TCD67635.1"/>
    </source>
</evidence>
<evidence type="ECO:0000256" key="2">
    <source>
        <dbReference type="ARBA" id="ARBA00005643"/>
    </source>
</evidence>
<feature type="compositionally biased region" description="Low complexity" evidence="5">
    <location>
        <begin position="640"/>
        <end position="669"/>
    </location>
</feature>
<gene>
    <name evidence="7" type="primary">IML1</name>
    <name evidence="7" type="ORF">EIP91_012200</name>
</gene>
<dbReference type="SUPFAM" id="SSF46785">
    <property type="entry name" value="Winged helix' DNA-binding domain"/>
    <property type="match status" value="1"/>
</dbReference>
<dbReference type="Pfam" id="PF12257">
    <property type="entry name" value="IML1"/>
    <property type="match status" value="1"/>
</dbReference>